<accession>A0ACC2RDZ9</accession>
<name>A0ACC2RDZ9_9FUNG</name>
<comment type="caution">
    <text evidence="1">The sequence shown here is derived from an EMBL/GenBank/DDBJ whole genome shotgun (WGS) entry which is preliminary data.</text>
</comment>
<evidence type="ECO:0000313" key="2">
    <source>
        <dbReference type="Proteomes" id="UP001165960"/>
    </source>
</evidence>
<proteinExistence type="predicted"/>
<organism evidence="1 2">
    <name type="scientific">Entomophthora muscae</name>
    <dbReference type="NCBI Taxonomy" id="34485"/>
    <lineage>
        <taxon>Eukaryota</taxon>
        <taxon>Fungi</taxon>
        <taxon>Fungi incertae sedis</taxon>
        <taxon>Zoopagomycota</taxon>
        <taxon>Entomophthoromycotina</taxon>
        <taxon>Entomophthoromycetes</taxon>
        <taxon>Entomophthorales</taxon>
        <taxon>Entomophthoraceae</taxon>
        <taxon>Entomophthora</taxon>
    </lineage>
</organism>
<sequence length="126" mass="13774">MGPAPYPTLAPPPGGGARGKRGQARASERGAGRGRRGKFFSSLIVTVVTQWRVTIPARGGGEVVFLVWLVIVHHVVSLPPLSPPRASLPRMYRRIPPPPEHWRYLFPSLLANDDRHPSSSSLSQIL</sequence>
<evidence type="ECO:0000313" key="1">
    <source>
        <dbReference type="EMBL" id="KAJ9048282.1"/>
    </source>
</evidence>
<protein>
    <submittedName>
        <fullName evidence="1">Uncharacterized protein</fullName>
    </submittedName>
</protein>
<reference evidence="1" key="1">
    <citation type="submission" date="2022-04" db="EMBL/GenBank/DDBJ databases">
        <title>Genome of the entomopathogenic fungus Entomophthora muscae.</title>
        <authorList>
            <person name="Elya C."/>
            <person name="Lovett B.R."/>
            <person name="Lee E."/>
            <person name="Macias A.M."/>
            <person name="Hajek A.E."/>
            <person name="De Bivort B.L."/>
            <person name="Kasson M.T."/>
            <person name="De Fine Licht H.H."/>
            <person name="Stajich J.E."/>
        </authorList>
    </citation>
    <scope>NUCLEOTIDE SEQUENCE</scope>
    <source>
        <strain evidence="1">Berkeley</strain>
    </source>
</reference>
<keyword evidence="2" id="KW-1185">Reference proteome</keyword>
<gene>
    <name evidence="1" type="ORF">DSO57_1036640</name>
</gene>
<dbReference type="EMBL" id="QTSX02007458">
    <property type="protein sequence ID" value="KAJ9048282.1"/>
    <property type="molecule type" value="Genomic_DNA"/>
</dbReference>
<dbReference type="Proteomes" id="UP001165960">
    <property type="component" value="Unassembled WGS sequence"/>
</dbReference>